<protein>
    <submittedName>
        <fullName evidence="2">Uncharacterized protein</fullName>
    </submittedName>
</protein>
<dbReference type="AlphaFoldDB" id="A0A2C9M8J7"/>
<dbReference type="Proteomes" id="UP000076420">
    <property type="component" value="Unassembled WGS sequence"/>
</dbReference>
<evidence type="ECO:0000313" key="2">
    <source>
        <dbReference type="EnsemblMetazoa" id="BGLB039679-PA"/>
    </source>
</evidence>
<feature type="region of interest" description="Disordered" evidence="1">
    <location>
        <begin position="275"/>
        <end position="298"/>
    </location>
</feature>
<dbReference type="EnsemblMetazoa" id="BGLB039679-RA">
    <property type="protein sequence ID" value="BGLB039679-PA"/>
    <property type="gene ID" value="BGLB039679"/>
</dbReference>
<evidence type="ECO:0000256" key="1">
    <source>
        <dbReference type="SAM" id="MobiDB-lite"/>
    </source>
</evidence>
<dbReference type="PANTHER" id="PTHR31097">
    <property type="entry name" value="SI:DKEY-276J7.1"/>
    <property type="match status" value="1"/>
</dbReference>
<sequence length="331" mass="38489">MPLSQNAKECGWFYHAPTKKNVGAPKLDYPAPSNIPGLGFDDPVDVENQHCKEMVFKETDTHYIRLAKMGGRKDLLSFKSDNERQKSAGPRGYPRNDWFYLEDNRMQDEYERGNEEKKSWQFLLPDYMVHQSYKPSFEEPDSRPTRSAAPFYTEVNCGIEEGRQATDKTVKIQEPRKPGFGVRLEKPAATAQKPPPRDKITKPKDSETLQGERKKQNLIVMPTEKEEPTNMQKLLSGDYEKEWYSKLAQMQYKEQANLMKDAPNSNDPQMVLSEKISSANHRRNRTDIQSSYTHKRKNEVEEKEPFVLNRFKNISPKVDSYQRTELMAELK</sequence>
<proteinExistence type="predicted"/>
<organism evidence="2 3">
    <name type="scientific">Biomphalaria glabrata</name>
    <name type="common">Bloodfluke planorb</name>
    <name type="synonym">Freshwater snail</name>
    <dbReference type="NCBI Taxonomy" id="6526"/>
    <lineage>
        <taxon>Eukaryota</taxon>
        <taxon>Metazoa</taxon>
        <taxon>Spiralia</taxon>
        <taxon>Lophotrochozoa</taxon>
        <taxon>Mollusca</taxon>
        <taxon>Gastropoda</taxon>
        <taxon>Heterobranchia</taxon>
        <taxon>Euthyneura</taxon>
        <taxon>Panpulmonata</taxon>
        <taxon>Hygrophila</taxon>
        <taxon>Lymnaeoidea</taxon>
        <taxon>Planorbidae</taxon>
        <taxon>Biomphalaria</taxon>
    </lineage>
</organism>
<accession>A0A2C9M8J7</accession>
<dbReference type="Pfam" id="PF17662">
    <property type="entry name" value="DUF5524"/>
    <property type="match status" value="1"/>
</dbReference>
<dbReference type="OrthoDB" id="10012494at2759"/>
<dbReference type="KEGG" id="bgt:106073916"/>
<feature type="region of interest" description="Disordered" evidence="1">
    <location>
        <begin position="185"/>
        <end position="214"/>
    </location>
</feature>
<dbReference type="RefSeq" id="XP_013090051.2">
    <property type="nucleotide sequence ID" value="XM_013234597.2"/>
</dbReference>
<dbReference type="InterPro" id="IPR040247">
    <property type="entry name" value="DUF5524"/>
</dbReference>
<dbReference type="VEuPathDB" id="VectorBase:BGLB039679"/>
<name>A0A2C9M8J7_BIOGL</name>
<feature type="compositionally biased region" description="Basic and acidic residues" evidence="1">
    <location>
        <begin position="195"/>
        <end position="214"/>
    </location>
</feature>
<dbReference type="VEuPathDB" id="VectorBase:BGLAX_039376"/>
<reference evidence="2" key="1">
    <citation type="submission" date="2020-05" db="UniProtKB">
        <authorList>
            <consortium name="EnsemblMetazoa"/>
        </authorList>
    </citation>
    <scope>IDENTIFICATION</scope>
    <source>
        <strain evidence="2">BB02</strain>
    </source>
</reference>
<gene>
    <name evidence="2" type="primary">106073916</name>
</gene>
<dbReference type="PANTHER" id="PTHR31097:SF2">
    <property type="entry name" value="CHROMOSOME 7 OPEN READING FRAME 57"/>
    <property type="match status" value="1"/>
</dbReference>
<evidence type="ECO:0000313" key="3">
    <source>
        <dbReference type="Proteomes" id="UP000076420"/>
    </source>
</evidence>
<dbReference type="STRING" id="6526.A0A2C9M8J7"/>